<dbReference type="Gene3D" id="1.10.287.1080">
    <property type="entry name" value="MazG-like"/>
    <property type="match status" value="1"/>
</dbReference>
<comment type="catalytic activity">
    <reaction evidence="1 15">
        <text>1-(5-phospho-beta-D-ribosyl)-5'-AMP + H2O = 1-(5-phospho-beta-D-ribosyl)-5-[(5-phospho-beta-D-ribosylamino)methylideneamino]imidazole-4-carboxamide</text>
        <dbReference type="Rhea" id="RHEA:20049"/>
        <dbReference type="ChEBI" id="CHEBI:15377"/>
        <dbReference type="ChEBI" id="CHEBI:58435"/>
        <dbReference type="ChEBI" id="CHEBI:59457"/>
        <dbReference type="EC" id="3.5.4.19"/>
    </reaction>
</comment>
<dbReference type="InterPro" id="IPR008179">
    <property type="entry name" value="HisE"/>
</dbReference>
<comment type="similarity">
    <text evidence="7 15">In the N-terminal section; belongs to the PRA-CH family.</text>
</comment>
<keyword evidence="11 15" id="KW-0378">Hydrolase</keyword>
<accession>A0A8I1IV67</accession>
<dbReference type="PANTHER" id="PTHR42945">
    <property type="entry name" value="HISTIDINE BIOSYNTHESIS BIFUNCTIONAL PROTEIN"/>
    <property type="match status" value="1"/>
</dbReference>
<evidence type="ECO:0000256" key="12">
    <source>
        <dbReference type="ARBA" id="ARBA00022840"/>
    </source>
</evidence>
<reference evidence="17" key="1">
    <citation type="submission" date="2020-12" db="EMBL/GenBank/DDBJ databases">
        <title>Paenibacillus polymyxa LMG 27872: a double-edged sword.</title>
        <authorList>
            <person name="Langendries S."/>
            <person name="Garcia Mendez S."/>
            <person name="Beirinckx S."/>
            <person name="Viaene T."/>
            <person name="Baeyen S."/>
            <person name="Goeminne G."/>
            <person name="Willems A."/>
            <person name="Debode J."/>
            <person name="Goormachtig S."/>
        </authorList>
    </citation>
    <scope>NUCLEOTIDE SEQUENCE</scope>
    <source>
        <strain evidence="17">LMG 27872</strain>
    </source>
</reference>
<evidence type="ECO:0000256" key="14">
    <source>
        <dbReference type="ARBA" id="ARBA00023268"/>
    </source>
</evidence>
<evidence type="ECO:0000256" key="8">
    <source>
        <dbReference type="ARBA" id="ARBA00022490"/>
    </source>
</evidence>
<evidence type="ECO:0000256" key="7">
    <source>
        <dbReference type="ARBA" id="ARBA00008299"/>
    </source>
</evidence>
<dbReference type="EC" id="3.6.1.31" evidence="15"/>
<dbReference type="InterPro" id="IPR002496">
    <property type="entry name" value="PRib_AMP_CycHydrolase_dom"/>
</dbReference>
<dbReference type="GO" id="GO:0000105">
    <property type="term" value="P:L-histidine biosynthetic process"/>
    <property type="evidence" value="ECO:0007669"/>
    <property type="project" value="UniProtKB-UniRule"/>
</dbReference>
<dbReference type="InterPro" id="IPR021130">
    <property type="entry name" value="PRib-ATP_PPHydrolase-like"/>
</dbReference>
<proteinExistence type="inferred from homology"/>
<evidence type="ECO:0000256" key="3">
    <source>
        <dbReference type="ARBA" id="ARBA00004496"/>
    </source>
</evidence>
<dbReference type="InterPro" id="IPR023019">
    <property type="entry name" value="His_synth_HisIE"/>
</dbReference>
<dbReference type="InterPro" id="IPR038019">
    <property type="entry name" value="PRib_AMP_CycHydrolase_sf"/>
</dbReference>
<feature type="region of interest" description="Phosphoribosyl-AMP cyclohydrolase" evidence="15">
    <location>
        <begin position="1"/>
        <end position="152"/>
    </location>
</feature>
<keyword evidence="8 15" id="KW-0963">Cytoplasm</keyword>
<evidence type="ECO:0000313" key="17">
    <source>
        <dbReference type="EMBL" id="MBM0635248.1"/>
    </source>
</evidence>
<dbReference type="GO" id="GO:0004635">
    <property type="term" value="F:phosphoribosyl-AMP cyclohydrolase activity"/>
    <property type="evidence" value="ECO:0007669"/>
    <property type="project" value="UniProtKB-UniRule"/>
</dbReference>
<dbReference type="Proteomes" id="UP000650605">
    <property type="component" value="Unassembled WGS sequence"/>
</dbReference>
<gene>
    <name evidence="15" type="primary">hisI</name>
    <name evidence="15" type="synonym">hisIE</name>
    <name evidence="17" type="ORF">JDW19_19240</name>
</gene>
<dbReference type="UniPathway" id="UPA00031">
    <property type="reaction ID" value="UER00007"/>
</dbReference>
<dbReference type="GO" id="GO:0004636">
    <property type="term" value="F:phosphoribosyl-ATP diphosphatase activity"/>
    <property type="evidence" value="ECO:0007669"/>
    <property type="project" value="UniProtKB-UniRule"/>
</dbReference>
<evidence type="ECO:0000256" key="2">
    <source>
        <dbReference type="ARBA" id="ARBA00001460"/>
    </source>
</evidence>
<sequence>MSNELNQQLSLEQILDNVRWNEVGLVSAIVQDDATLQVLTLAYMNRESLKLSLESGETWFWSRSRQELWHKGATSGNTQKITSIQLDCDGDALLIRVIPNGPACHTGATSCFFRDISAPGTAVAPVAGNAGDHTLVNQTDDISNASADRFEVLAQLEAIIKEREETRPEGAYTTYLFDKGVDKILKKVGEEASETIIAAKNKDNDELRLEVSDLIYHLLVLLQERKLPLDHVLAELNRRHERPRRD</sequence>
<evidence type="ECO:0000256" key="6">
    <source>
        <dbReference type="ARBA" id="ARBA00007731"/>
    </source>
</evidence>
<dbReference type="EMBL" id="JAEHFQ010000011">
    <property type="protein sequence ID" value="MBM0635248.1"/>
    <property type="molecule type" value="Genomic_DNA"/>
</dbReference>
<dbReference type="SUPFAM" id="SSF101386">
    <property type="entry name" value="all-alpha NTP pyrophosphatases"/>
    <property type="match status" value="1"/>
</dbReference>
<keyword evidence="13 15" id="KW-0368">Histidine biosynthesis</keyword>
<dbReference type="EC" id="3.5.4.19" evidence="15"/>
<keyword evidence="10 15" id="KW-0547">Nucleotide-binding</keyword>
<organism evidence="17 18">
    <name type="scientific">Paenibacillus polymyxa</name>
    <name type="common">Bacillus polymyxa</name>
    <dbReference type="NCBI Taxonomy" id="1406"/>
    <lineage>
        <taxon>Bacteria</taxon>
        <taxon>Bacillati</taxon>
        <taxon>Bacillota</taxon>
        <taxon>Bacilli</taxon>
        <taxon>Bacillales</taxon>
        <taxon>Paenibacillaceae</taxon>
        <taxon>Paenibacillus</taxon>
    </lineage>
</organism>
<dbReference type="CDD" id="cd11534">
    <property type="entry name" value="NTP-PPase_HisIE_like"/>
    <property type="match status" value="1"/>
</dbReference>
<dbReference type="GO" id="GO:0005524">
    <property type="term" value="F:ATP binding"/>
    <property type="evidence" value="ECO:0007669"/>
    <property type="project" value="UniProtKB-KW"/>
</dbReference>
<dbReference type="InterPro" id="IPR026660">
    <property type="entry name" value="PRA-CH"/>
</dbReference>
<evidence type="ECO:0000256" key="11">
    <source>
        <dbReference type="ARBA" id="ARBA00022801"/>
    </source>
</evidence>
<protein>
    <recommendedName>
        <fullName evidence="15">Histidine biosynthesis bifunctional protein HisIE</fullName>
    </recommendedName>
    <domain>
        <recommendedName>
            <fullName evidence="15">Phosphoribosyl-AMP cyclohydrolase</fullName>
            <shortName evidence="15">PRA-CH</shortName>
            <ecNumber evidence="15">3.5.4.19</ecNumber>
        </recommendedName>
    </domain>
    <domain>
        <recommendedName>
            <fullName evidence="15">Phosphoribosyl-ATP pyrophosphatase</fullName>
            <shortName evidence="15">PRA-PH</shortName>
            <ecNumber evidence="15">3.6.1.31</ecNumber>
        </recommendedName>
    </domain>
</protein>
<comment type="pathway">
    <text evidence="5 15">Amino-acid biosynthesis; L-histidine biosynthesis; L-histidine from 5-phospho-alpha-D-ribose 1-diphosphate: step 2/9.</text>
</comment>
<dbReference type="FunFam" id="1.10.287.1080:FF:000002">
    <property type="entry name" value="Histidine biosynthesis bifunctional protein HisIE"/>
    <property type="match status" value="1"/>
</dbReference>
<evidence type="ECO:0000256" key="9">
    <source>
        <dbReference type="ARBA" id="ARBA00022605"/>
    </source>
</evidence>
<comment type="catalytic activity">
    <reaction evidence="2 15">
        <text>1-(5-phospho-beta-D-ribosyl)-ATP + H2O = 1-(5-phospho-beta-D-ribosyl)-5'-AMP + diphosphate + H(+)</text>
        <dbReference type="Rhea" id="RHEA:22828"/>
        <dbReference type="ChEBI" id="CHEBI:15377"/>
        <dbReference type="ChEBI" id="CHEBI:15378"/>
        <dbReference type="ChEBI" id="CHEBI:33019"/>
        <dbReference type="ChEBI" id="CHEBI:59457"/>
        <dbReference type="ChEBI" id="CHEBI:73183"/>
        <dbReference type="EC" id="3.6.1.31"/>
    </reaction>
</comment>
<dbReference type="SUPFAM" id="SSF141734">
    <property type="entry name" value="HisI-like"/>
    <property type="match status" value="1"/>
</dbReference>
<dbReference type="GO" id="GO:0005737">
    <property type="term" value="C:cytoplasm"/>
    <property type="evidence" value="ECO:0007669"/>
    <property type="project" value="UniProtKB-SubCell"/>
</dbReference>
<name>A0A8I1IV67_PAEPO</name>
<evidence type="ECO:0000256" key="1">
    <source>
        <dbReference type="ARBA" id="ARBA00000024"/>
    </source>
</evidence>
<evidence type="ECO:0000313" key="18">
    <source>
        <dbReference type="Proteomes" id="UP000650605"/>
    </source>
</evidence>
<feature type="region of interest" description="Phosphoribosyl-ATP pyrophosphohydrolase" evidence="15">
    <location>
        <begin position="153"/>
        <end position="246"/>
    </location>
</feature>
<keyword evidence="9 15" id="KW-0028">Amino-acid biosynthesis</keyword>
<dbReference type="Pfam" id="PF01502">
    <property type="entry name" value="PRA-CH"/>
    <property type="match status" value="1"/>
</dbReference>
<evidence type="ECO:0000256" key="15">
    <source>
        <dbReference type="HAMAP-Rule" id="MF_01019"/>
    </source>
</evidence>
<comment type="similarity">
    <text evidence="6 15">In the C-terminal section; belongs to the PRA-PH family.</text>
</comment>
<dbReference type="NCBIfam" id="NF000768">
    <property type="entry name" value="PRK00051.1"/>
    <property type="match status" value="1"/>
</dbReference>
<dbReference type="HAMAP" id="MF_01021">
    <property type="entry name" value="HisI"/>
    <property type="match status" value="1"/>
</dbReference>
<dbReference type="Pfam" id="PF01503">
    <property type="entry name" value="PRA-PH"/>
    <property type="match status" value="1"/>
</dbReference>
<dbReference type="NCBIfam" id="TIGR03188">
    <property type="entry name" value="histidine_hisI"/>
    <property type="match status" value="1"/>
</dbReference>
<dbReference type="HAMAP" id="MF_01019">
    <property type="entry name" value="HisIE"/>
    <property type="match status" value="1"/>
</dbReference>
<comment type="pathway">
    <text evidence="4 15">Amino-acid biosynthesis; L-histidine biosynthesis; L-histidine from 5-phospho-alpha-D-ribose 1-diphosphate: step 3/9.</text>
</comment>
<comment type="subcellular location">
    <subcellularLocation>
        <location evidence="3 15">Cytoplasm</location>
    </subcellularLocation>
</comment>
<dbReference type="NCBIfam" id="NF002747">
    <property type="entry name" value="PRK02759.1"/>
    <property type="match status" value="1"/>
</dbReference>
<keyword evidence="14 15" id="KW-0511">Multifunctional enzyme</keyword>
<dbReference type="PANTHER" id="PTHR42945:SF9">
    <property type="entry name" value="HISTIDINE BIOSYNTHESIS BIFUNCTIONAL PROTEIN HISIE"/>
    <property type="match status" value="1"/>
</dbReference>
<dbReference type="Gene3D" id="3.10.20.810">
    <property type="entry name" value="Phosphoribosyl-AMP cyclohydrolase"/>
    <property type="match status" value="1"/>
</dbReference>
<keyword evidence="12 15" id="KW-0067">ATP-binding</keyword>
<dbReference type="RefSeq" id="WP_069012126.1">
    <property type="nucleotide sequence ID" value="NZ_JAEHFQ010000011.1"/>
</dbReference>
<evidence type="ECO:0000256" key="13">
    <source>
        <dbReference type="ARBA" id="ARBA00023102"/>
    </source>
</evidence>
<dbReference type="HAMAP" id="MF_01020">
    <property type="entry name" value="HisE"/>
    <property type="match status" value="1"/>
</dbReference>
<comment type="caution">
    <text evidence="17">The sequence shown here is derived from an EMBL/GenBank/DDBJ whole genome shotgun (WGS) entry which is preliminary data.</text>
</comment>
<dbReference type="FunFam" id="3.10.20.810:FF:000001">
    <property type="entry name" value="Histidine biosynthesis bifunctional protein HisIE"/>
    <property type="match status" value="1"/>
</dbReference>
<feature type="domain" description="Phosphoribosyl-AMP cyclohydrolase" evidence="16">
    <location>
        <begin position="41"/>
        <end position="113"/>
    </location>
</feature>
<evidence type="ECO:0000256" key="5">
    <source>
        <dbReference type="ARBA" id="ARBA00005204"/>
    </source>
</evidence>
<evidence type="ECO:0000259" key="16">
    <source>
        <dbReference type="Pfam" id="PF01502"/>
    </source>
</evidence>
<evidence type="ECO:0000256" key="4">
    <source>
        <dbReference type="ARBA" id="ARBA00005169"/>
    </source>
</evidence>
<evidence type="ECO:0000256" key="10">
    <source>
        <dbReference type="ARBA" id="ARBA00022741"/>
    </source>
</evidence>
<dbReference type="AlphaFoldDB" id="A0A8I1IV67"/>